<comment type="caution">
    <text evidence="2">The sequence shown here is derived from an EMBL/GenBank/DDBJ whole genome shotgun (WGS) entry which is preliminary data.</text>
</comment>
<feature type="transmembrane region" description="Helical" evidence="1">
    <location>
        <begin position="61"/>
        <end position="90"/>
    </location>
</feature>
<evidence type="ECO:0000256" key="1">
    <source>
        <dbReference type="SAM" id="Phobius"/>
    </source>
</evidence>
<protein>
    <submittedName>
        <fullName evidence="2">Uncharacterized protein</fullName>
    </submittedName>
</protein>
<reference evidence="2" key="1">
    <citation type="journal article" date="2014" name="Front. Microbiol.">
        <title>High frequency of phylogenetically diverse reductive dehalogenase-homologous genes in deep subseafloor sedimentary metagenomes.</title>
        <authorList>
            <person name="Kawai M."/>
            <person name="Futagami T."/>
            <person name="Toyoda A."/>
            <person name="Takaki Y."/>
            <person name="Nishi S."/>
            <person name="Hori S."/>
            <person name="Arai W."/>
            <person name="Tsubouchi T."/>
            <person name="Morono Y."/>
            <person name="Uchiyama I."/>
            <person name="Ito T."/>
            <person name="Fujiyama A."/>
            <person name="Inagaki F."/>
            <person name="Takami H."/>
        </authorList>
    </citation>
    <scope>NUCLEOTIDE SEQUENCE</scope>
    <source>
        <strain evidence="2">Expedition CK06-06</strain>
    </source>
</reference>
<sequence>LESGIEYTNKERKKVRRGSFPTEVRSLGGFYLYYLKGYAGIWVIISLFILILSFFSDIEGVSFGIYIINILLWPFMPFCITFFMLPVSIIQDFTYERRKRFTLKWAEKFDIRGQLEDPLGTN</sequence>
<accession>X1QY33</accession>
<proteinExistence type="predicted"/>
<keyword evidence="1" id="KW-0812">Transmembrane</keyword>
<gene>
    <name evidence="2" type="ORF">S12H4_04551</name>
</gene>
<dbReference type="AlphaFoldDB" id="X1QY33"/>
<keyword evidence="1" id="KW-0472">Membrane</keyword>
<feature type="transmembrane region" description="Helical" evidence="1">
    <location>
        <begin position="33"/>
        <end position="55"/>
    </location>
</feature>
<organism evidence="2">
    <name type="scientific">marine sediment metagenome</name>
    <dbReference type="NCBI Taxonomy" id="412755"/>
    <lineage>
        <taxon>unclassified sequences</taxon>
        <taxon>metagenomes</taxon>
        <taxon>ecological metagenomes</taxon>
    </lineage>
</organism>
<name>X1QY33_9ZZZZ</name>
<evidence type="ECO:0000313" key="2">
    <source>
        <dbReference type="EMBL" id="GAI59721.1"/>
    </source>
</evidence>
<keyword evidence="1" id="KW-1133">Transmembrane helix</keyword>
<feature type="non-terminal residue" evidence="2">
    <location>
        <position position="1"/>
    </location>
</feature>
<dbReference type="EMBL" id="BARW01001418">
    <property type="protein sequence ID" value="GAI59721.1"/>
    <property type="molecule type" value="Genomic_DNA"/>
</dbReference>